<evidence type="ECO:0000256" key="3">
    <source>
        <dbReference type="ARBA" id="ARBA00022722"/>
    </source>
</evidence>
<keyword evidence="5" id="KW-0378">Hydrolase</keyword>
<keyword evidence="4" id="KW-0255">Endonuclease</keyword>
<reference evidence="8 9" key="1">
    <citation type="submission" date="2023-09" db="EMBL/GenBank/DDBJ databases">
        <authorList>
            <person name="Wang M."/>
        </authorList>
    </citation>
    <scope>NUCLEOTIDE SEQUENCE [LARGE SCALE GENOMIC DNA]</scope>
    <source>
        <strain evidence="8">GT-2023</strain>
        <tissue evidence="8">Liver</tissue>
    </source>
</reference>
<keyword evidence="3" id="KW-0540">Nuclease</keyword>
<keyword evidence="1" id="KW-0808">Transferase</keyword>
<evidence type="ECO:0000256" key="5">
    <source>
        <dbReference type="ARBA" id="ARBA00022801"/>
    </source>
</evidence>
<proteinExistence type="predicted"/>
<protein>
    <recommendedName>
        <fullName evidence="7">Reverse transcriptase RNase H-like domain-containing protein</fullName>
    </recommendedName>
</protein>
<evidence type="ECO:0000313" key="8">
    <source>
        <dbReference type="EMBL" id="KAL1259054.1"/>
    </source>
</evidence>
<sequence length="193" mass="21919">MKLEFLALKWTMTEKFREYLLGSQCVVFTDDNPLSHLCMAKLGATEQRWAAQLAAFNFQLRCRLGKSNRNADALSHQNFPEEGPLGGLTPGTAVPALLQQVEEARLVVEVQQSVITTLPGPSGVDFGLLQTGDPVISELMPFWKRKARPRMEEQQRLPMEALKLLRQWDRFVERHGILYRRVHCPDGGRRSCS</sequence>
<evidence type="ECO:0000256" key="1">
    <source>
        <dbReference type="ARBA" id="ARBA00022679"/>
    </source>
</evidence>
<comment type="caution">
    <text evidence="8">The sequence shown here is derived from an EMBL/GenBank/DDBJ whole genome shotgun (WGS) entry which is preliminary data.</text>
</comment>
<keyword evidence="2" id="KW-0548">Nucleotidyltransferase</keyword>
<organism evidence="8 9">
    <name type="scientific">Cirrhinus molitorella</name>
    <name type="common">mud carp</name>
    <dbReference type="NCBI Taxonomy" id="172907"/>
    <lineage>
        <taxon>Eukaryota</taxon>
        <taxon>Metazoa</taxon>
        <taxon>Chordata</taxon>
        <taxon>Craniata</taxon>
        <taxon>Vertebrata</taxon>
        <taxon>Euteleostomi</taxon>
        <taxon>Actinopterygii</taxon>
        <taxon>Neopterygii</taxon>
        <taxon>Teleostei</taxon>
        <taxon>Ostariophysi</taxon>
        <taxon>Cypriniformes</taxon>
        <taxon>Cyprinidae</taxon>
        <taxon>Labeoninae</taxon>
        <taxon>Labeonini</taxon>
        <taxon>Cirrhinus</taxon>
    </lineage>
</organism>
<dbReference type="PANTHER" id="PTHR34072:SF49">
    <property type="entry name" value="RIBONUCLEASE H"/>
    <property type="match status" value="1"/>
</dbReference>
<evidence type="ECO:0000256" key="2">
    <source>
        <dbReference type="ARBA" id="ARBA00022695"/>
    </source>
</evidence>
<feature type="domain" description="Reverse transcriptase RNase H-like" evidence="7">
    <location>
        <begin position="2"/>
        <end position="56"/>
    </location>
</feature>
<accession>A0ABR3M1P3</accession>
<evidence type="ECO:0000256" key="4">
    <source>
        <dbReference type="ARBA" id="ARBA00022759"/>
    </source>
</evidence>
<keyword evidence="6" id="KW-0695">RNA-directed DNA polymerase</keyword>
<keyword evidence="9" id="KW-1185">Reference proteome</keyword>
<evidence type="ECO:0000259" key="7">
    <source>
        <dbReference type="Pfam" id="PF17917"/>
    </source>
</evidence>
<evidence type="ECO:0000313" key="9">
    <source>
        <dbReference type="Proteomes" id="UP001558613"/>
    </source>
</evidence>
<dbReference type="PANTHER" id="PTHR34072">
    <property type="entry name" value="ENZYMATIC POLYPROTEIN-RELATED"/>
    <property type="match status" value="1"/>
</dbReference>
<dbReference type="Proteomes" id="UP001558613">
    <property type="component" value="Unassembled WGS sequence"/>
</dbReference>
<name>A0ABR3M1P3_9TELE</name>
<dbReference type="InterPro" id="IPR041373">
    <property type="entry name" value="RT_RNaseH"/>
</dbReference>
<dbReference type="Pfam" id="PF17917">
    <property type="entry name" value="RT_RNaseH"/>
    <property type="match status" value="1"/>
</dbReference>
<dbReference type="EMBL" id="JAYMGO010000016">
    <property type="protein sequence ID" value="KAL1259054.1"/>
    <property type="molecule type" value="Genomic_DNA"/>
</dbReference>
<gene>
    <name evidence="8" type="ORF">QQF64_009631</name>
</gene>
<evidence type="ECO:0000256" key="6">
    <source>
        <dbReference type="ARBA" id="ARBA00022918"/>
    </source>
</evidence>